<evidence type="ECO:0000256" key="1">
    <source>
        <dbReference type="ARBA" id="ARBA00004651"/>
    </source>
</evidence>
<keyword evidence="9" id="KW-1185">Reference proteome</keyword>
<evidence type="ECO:0000256" key="5">
    <source>
        <dbReference type="ARBA" id="ARBA00023136"/>
    </source>
</evidence>
<comment type="caution">
    <text evidence="8">The sequence shown here is derived from an EMBL/GenBank/DDBJ whole genome shotgun (WGS) entry which is preliminary data.</text>
</comment>
<dbReference type="PANTHER" id="PTHR36115">
    <property type="entry name" value="PROLINE-RICH ANTIGEN HOMOLOG-RELATED"/>
    <property type="match status" value="1"/>
</dbReference>
<accession>A0A7X6DLJ1</accession>
<evidence type="ECO:0000256" key="6">
    <source>
        <dbReference type="SAM" id="Phobius"/>
    </source>
</evidence>
<dbReference type="AlphaFoldDB" id="A0A7X6DLJ1"/>
<evidence type="ECO:0000256" key="3">
    <source>
        <dbReference type="ARBA" id="ARBA00022692"/>
    </source>
</evidence>
<sequence length="176" mass="19611">MERVDRPMGGELPEFFPASLFPEEKAETAAVQPAGFLRRVVAFLIDFFIIEILYLALLAAGFLGIRYSNGEAGFLLTEEGSLIPWVAPFIAAWFCLFLGYFTFFHAHGGQTPAKMLIRIKVVASGAAPLSPFRALARSFGYILSSFFFGFGFLMTIFNRKKRALHDLLTRTEVVLA</sequence>
<feature type="transmembrane region" description="Helical" evidence="6">
    <location>
        <begin position="138"/>
        <end position="157"/>
    </location>
</feature>
<evidence type="ECO:0000313" key="8">
    <source>
        <dbReference type="EMBL" id="NKE69168.1"/>
    </source>
</evidence>
<evidence type="ECO:0000256" key="4">
    <source>
        <dbReference type="ARBA" id="ARBA00022989"/>
    </source>
</evidence>
<evidence type="ECO:0000256" key="2">
    <source>
        <dbReference type="ARBA" id="ARBA00022475"/>
    </source>
</evidence>
<comment type="subcellular location">
    <subcellularLocation>
        <location evidence="1">Cell membrane</location>
        <topology evidence="1">Multi-pass membrane protein</topology>
    </subcellularLocation>
</comment>
<dbReference type="EMBL" id="VTOW01000001">
    <property type="protein sequence ID" value="NKE69168.1"/>
    <property type="molecule type" value="Genomic_DNA"/>
</dbReference>
<feature type="transmembrane region" description="Helical" evidence="6">
    <location>
        <begin position="40"/>
        <end position="65"/>
    </location>
</feature>
<reference evidence="8 9" key="1">
    <citation type="journal article" date="2020" name="Nature">
        <title>Bacterial chemolithoautotrophy via manganese oxidation.</title>
        <authorList>
            <person name="Yu H."/>
            <person name="Leadbetter J.R."/>
        </authorList>
    </citation>
    <scope>NUCLEOTIDE SEQUENCE [LARGE SCALE GENOMIC DNA]</scope>
    <source>
        <strain evidence="8 9">Mn-1</strain>
    </source>
</reference>
<organism evidence="8 9">
    <name type="scientific">Candidatus Manganitrophus noduliformans</name>
    <dbReference type="NCBI Taxonomy" id="2606439"/>
    <lineage>
        <taxon>Bacteria</taxon>
        <taxon>Pseudomonadati</taxon>
        <taxon>Nitrospirota</taxon>
        <taxon>Nitrospiria</taxon>
        <taxon>Candidatus Troglogloeales</taxon>
        <taxon>Candidatus Manganitrophaceae</taxon>
        <taxon>Candidatus Manganitrophus</taxon>
    </lineage>
</organism>
<dbReference type="GO" id="GO:0005886">
    <property type="term" value="C:plasma membrane"/>
    <property type="evidence" value="ECO:0007669"/>
    <property type="project" value="UniProtKB-SubCell"/>
</dbReference>
<dbReference type="Pfam" id="PF06271">
    <property type="entry name" value="RDD"/>
    <property type="match status" value="1"/>
</dbReference>
<dbReference type="RefSeq" id="WP_168057486.1">
    <property type="nucleotide sequence ID" value="NZ_VTOW01000001.1"/>
</dbReference>
<keyword evidence="2" id="KW-1003">Cell membrane</keyword>
<feature type="domain" description="RDD" evidence="7">
    <location>
        <begin position="34"/>
        <end position="169"/>
    </location>
</feature>
<protein>
    <submittedName>
        <fullName evidence="8">RDD family protein</fullName>
    </submittedName>
</protein>
<keyword evidence="3 6" id="KW-0812">Transmembrane</keyword>
<dbReference type="PANTHER" id="PTHR36115:SF4">
    <property type="entry name" value="MEMBRANE PROTEIN"/>
    <property type="match status" value="1"/>
</dbReference>
<evidence type="ECO:0000259" key="7">
    <source>
        <dbReference type="Pfam" id="PF06271"/>
    </source>
</evidence>
<gene>
    <name evidence="8" type="ORF">MNODULE_00165</name>
</gene>
<dbReference type="InterPro" id="IPR010432">
    <property type="entry name" value="RDD"/>
</dbReference>
<keyword evidence="5 6" id="KW-0472">Membrane</keyword>
<feature type="transmembrane region" description="Helical" evidence="6">
    <location>
        <begin position="85"/>
        <end position="103"/>
    </location>
</feature>
<name>A0A7X6DLJ1_9BACT</name>
<keyword evidence="4 6" id="KW-1133">Transmembrane helix</keyword>
<dbReference type="InterPro" id="IPR051791">
    <property type="entry name" value="Pra-immunoreactive"/>
</dbReference>
<evidence type="ECO:0000313" key="9">
    <source>
        <dbReference type="Proteomes" id="UP000534783"/>
    </source>
</evidence>
<proteinExistence type="predicted"/>
<dbReference type="Proteomes" id="UP000534783">
    <property type="component" value="Unassembled WGS sequence"/>
</dbReference>